<sequence length="201" mass="22538">MLIKQKHLEGIMSGNVSLAFRKWKKLSIRKGSLLQTSIGVVKITDLAETELSKITDEDARLAGYENAQAVTSELEKVTNGAIYRIELGYESRDPRIGQREQKEITNEELEALKERLLNLDKFSNQGKWTTKVLKAIQDNPKLPAVALAAKVNKEKEWLKTNVRKLKNLGLTISHEPGYTLSPLGEYVLKSLPEKPQKGSGI</sequence>
<dbReference type="Gene3D" id="1.10.10.10">
    <property type="entry name" value="Winged helix-like DNA-binding domain superfamily/Winged helix DNA-binding domain"/>
    <property type="match status" value="1"/>
</dbReference>
<dbReference type="Proteomes" id="UP001139411">
    <property type="component" value="Unassembled WGS sequence"/>
</dbReference>
<dbReference type="InterPro" id="IPR036388">
    <property type="entry name" value="WH-like_DNA-bd_sf"/>
</dbReference>
<name>A0A9X1QAN3_9BACT</name>
<dbReference type="RefSeq" id="WP_235177043.1">
    <property type="nucleotide sequence ID" value="NZ_JAKFFV010000003.1"/>
</dbReference>
<proteinExistence type="predicted"/>
<comment type="caution">
    <text evidence="1">The sequence shown here is derived from an EMBL/GenBank/DDBJ whole genome shotgun (WGS) entry which is preliminary data.</text>
</comment>
<evidence type="ECO:0008006" key="3">
    <source>
        <dbReference type="Google" id="ProtNLM"/>
    </source>
</evidence>
<organism evidence="1 2">
    <name type="scientific">Dyadobacter chenhuakuii</name>
    <dbReference type="NCBI Taxonomy" id="2909339"/>
    <lineage>
        <taxon>Bacteria</taxon>
        <taxon>Pseudomonadati</taxon>
        <taxon>Bacteroidota</taxon>
        <taxon>Cytophagia</taxon>
        <taxon>Cytophagales</taxon>
        <taxon>Spirosomataceae</taxon>
        <taxon>Dyadobacter</taxon>
    </lineage>
</organism>
<evidence type="ECO:0000313" key="2">
    <source>
        <dbReference type="Proteomes" id="UP001139411"/>
    </source>
</evidence>
<reference evidence="1" key="1">
    <citation type="submission" date="2022-01" db="EMBL/GenBank/DDBJ databases">
        <title>Novel species in genus Dyadobacter.</title>
        <authorList>
            <person name="Ma C."/>
        </authorList>
    </citation>
    <scope>NUCLEOTIDE SEQUENCE</scope>
    <source>
        <strain evidence="1">CY357</strain>
    </source>
</reference>
<evidence type="ECO:0000313" key="1">
    <source>
        <dbReference type="EMBL" id="MCF2497676.1"/>
    </source>
</evidence>
<dbReference type="EMBL" id="JAKFFV010000003">
    <property type="protein sequence ID" value="MCF2497676.1"/>
    <property type="molecule type" value="Genomic_DNA"/>
</dbReference>
<dbReference type="AlphaFoldDB" id="A0A9X1QAN3"/>
<gene>
    <name evidence="1" type="ORF">L0661_05130</name>
</gene>
<accession>A0A9X1QAN3</accession>
<protein>
    <recommendedName>
        <fullName evidence="3">ASCH domain-containing protein</fullName>
    </recommendedName>
</protein>